<feature type="non-terminal residue" evidence="2">
    <location>
        <position position="118"/>
    </location>
</feature>
<proteinExistence type="predicted"/>
<keyword evidence="1" id="KW-0175">Coiled coil</keyword>
<reference evidence="2" key="1">
    <citation type="submission" date="2018-05" db="EMBL/GenBank/DDBJ databases">
        <authorList>
            <person name="Lanie J.A."/>
            <person name="Ng W.-L."/>
            <person name="Kazmierczak K.M."/>
            <person name="Andrzejewski T.M."/>
            <person name="Davidsen T.M."/>
            <person name="Wayne K.J."/>
            <person name="Tettelin H."/>
            <person name="Glass J.I."/>
            <person name="Rusch D."/>
            <person name="Podicherti R."/>
            <person name="Tsui H.-C.T."/>
            <person name="Winkler M.E."/>
        </authorList>
    </citation>
    <scope>NUCLEOTIDE SEQUENCE</scope>
</reference>
<organism evidence="2">
    <name type="scientific">marine metagenome</name>
    <dbReference type="NCBI Taxonomy" id="408172"/>
    <lineage>
        <taxon>unclassified sequences</taxon>
        <taxon>metagenomes</taxon>
        <taxon>ecological metagenomes</taxon>
    </lineage>
</organism>
<sequence>MKWFKNSGKKQTEEYEKEYLARYNKQQIPDQKKNISKNKKDVEIESDKKNQVKVKIAKKESDTLSMKFESVKQEYNIIIKNLMDAKKELKNIKENIQKSNSEYANIVSKTKFARIELL</sequence>
<dbReference type="EMBL" id="UINC01145357">
    <property type="protein sequence ID" value="SVD35435.1"/>
    <property type="molecule type" value="Genomic_DNA"/>
</dbReference>
<accession>A0A382UNP8</accession>
<evidence type="ECO:0000313" key="2">
    <source>
        <dbReference type="EMBL" id="SVD35435.1"/>
    </source>
</evidence>
<protein>
    <submittedName>
        <fullName evidence="2">Uncharacterized protein</fullName>
    </submittedName>
</protein>
<feature type="coiled-coil region" evidence="1">
    <location>
        <begin position="72"/>
        <end position="109"/>
    </location>
</feature>
<gene>
    <name evidence="2" type="ORF">METZ01_LOCUS388289</name>
</gene>
<name>A0A382UNP8_9ZZZZ</name>
<dbReference type="AlphaFoldDB" id="A0A382UNP8"/>
<evidence type="ECO:0000256" key="1">
    <source>
        <dbReference type="SAM" id="Coils"/>
    </source>
</evidence>